<gene>
    <name evidence="1" type="ORF">Asi02nite_41250</name>
</gene>
<evidence type="ECO:0000313" key="2">
    <source>
        <dbReference type="Proteomes" id="UP000604117"/>
    </source>
</evidence>
<name>A0ABQ4CTK8_9ACTN</name>
<accession>A0ABQ4CTK8</accession>
<dbReference type="Proteomes" id="UP000604117">
    <property type="component" value="Unassembled WGS sequence"/>
</dbReference>
<dbReference type="RefSeq" id="WP_203715302.1">
    <property type="nucleotide sequence ID" value="NZ_BONE01000033.1"/>
</dbReference>
<evidence type="ECO:0000313" key="1">
    <source>
        <dbReference type="EMBL" id="GIF74607.1"/>
    </source>
</evidence>
<evidence type="ECO:0008006" key="3">
    <source>
        <dbReference type="Google" id="ProtNLM"/>
    </source>
</evidence>
<organism evidence="1 2">
    <name type="scientific">Asanoa siamensis</name>
    <dbReference type="NCBI Taxonomy" id="926357"/>
    <lineage>
        <taxon>Bacteria</taxon>
        <taxon>Bacillati</taxon>
        <taxon>Actinomycetota</taxon>
        <taxon>Actinomycetes</taxon>
        <taxon>Micromonosporales</taxon>
        <taxon>Micromonosporaceae</taxon>
        <taxon>Asanoa</taxon>
    </lineage>
</organism>
<protein>
    <recommendedName>
        <fullName evidence="3">Carboxymuconolactone decarboxylase family protein</fullName>
    </recommendedName>
</protein>
<proteinExistence type="predicted"/>
<comment type="caution">
    <text evidence="1">The sequence shown here is derived from an EMBL/GenBank/DDBJ whole genome shotgun (WGS) entry which is preliminary data.</text>
</comment>
<reference evidence="1 2" key="1">
    <citation type="submission" date="2021-01" db="EMBL/GenBank/DDBJ databases">
        <title>Whole genome shotgun sequence of Asanoa siamensis NBRC 107932.</title>
        <authorList>
            <person name="Komaki H."/>
            <person name="Tamura T."/>
        </authorList>
    </citation>
    <scope>NUCLEOTIDE SEQUENCE [LARGE SCALE GENOMIC DNA]</scope>
    <source>
        <strain evidence="1 2">NBRC 107932</strain>
    </source>
</reference>
<sequence>MPDGDDKRAAQQALVDRVLNGAGTASAELRAQAFHNDGTSPPMDALVHNVVRSPVRLTDADIAAAKASGLSEDQIFELVVCAAVGQSNRLYEAGLAALAEATADGGAGNAARDPQ</sequence>
<dbReference type="EMBL" id="BONE01000033">
    <property type="protein sequence ID" value="GIF74607.1"/>
    <property type="molecule type" value="Genomic_DNA"/>
</dbReference>
<dbReference type="SUPFAM" id="SSF69118">
    <property type="entry name" value="AhpD-like"/>
    <property type="match status" value="1"/>
</dbReference>
<keyword evidence="2" id="KW-1185">Reference proteome</keyword>
<dbReference type="Gene3D" id="1.20.1290.10">
    <property type="entry name" value="AhpD-like"/>
    <property type="match status" value="1"/>
</dbReference>
<dbReference type="InterPro" id="IPR029032">
    <property type="entry name" value="AhpD-like"/>
</dbReference>